<dbReference type="AlphaFoldDB" id="J8CKR6"/>
<name>J8CKR6_BACCE</name>
<organism evidence="1 2">
    <name type="scientific">Bacillus cereus HuA4-10</name>
    <dbReference type="NCBI Taxonomy" id="1053206"/>
    <lineage>
        <taxon>Bacteria</taxon>
        <taxon>Bacillati</taxon>
        <taxon>Bacillota</taxon>
        <taxon>Bacilli</taxon>
        <taxon>Bacillales</taxon>
        <taxon>Bacillaceae</taxon>
        <taxon>Bacillus</taxon>
        <taxon>Bacillus cereus group</taxon>
    </lineage>
</organism>
<dbReference type="EMBL" id="AHEA01000045">
    <property type="protein sequence ID" value="EJQ73386.1"/>
    <property type="molecule type" value="Genomic_DNA"/>
</dbReference>
<protein>
    <submittedName>
        <fullName evidence="1">Uncharacterized protein</fullName>
    </submittedName>
</protein>
<gene>
    <name evidence="1" type="ORF">IGC_05057</name>
</gene>
<sequence>MAKPWWRSVGVVTITADVLRVRTGPGTNYALVK</sequence>
<comment type="caution">
    <text evidence="1">The sequence shown here is derived from an EMBL/GenBank/DDBJ whole genome shotgun (WGS) entry which is preliminary data.</text>
</comment>
<accession>J8CKR6</accession>
<reference evidence="1 2" key="1">
    <citation type="submission" date="2012-04" db="EMBL/GenBank/DDBJ databases">
        <title>The Genome Sequence of Bacillus cereus HuA4-10.</title>
        <authorList>
            <consortium name="The Broad Institute Genome Sequencing Platform"/>
            <consortium name="The Broad Institute Genome Sequencing Center for Infectious Disease"/>
            <person name="Feldgarden M."/>
            <person name="Van der Auwera G.A."/>
            <person name="Mahillon J."/>
            <person name="Duprez V."/>
            <person name="Timmery S."/>
            <person name="Mattelet C."/>
            <person name="Dierick K."/>
            <person name="Sun M."/>
            <person name="Yu Z."/>
            <person name="Zhu L."/>
            <person name="Hu X."/>
            <person name="Shank E.B."/>
            <person name="Swiecicka I."/>
            <person name="Hansen B.M."/>
            <person name="Andrup L."/>
            <person name="Young S.K."/>
            <person name="Zeng Q."/>
            <person name="Gargeya S."/>
            <person name="Fitzgerald M."/>
            <person name="Haas B."/>
            <person name="Abouelleil A."/>
            <person name="Alvarado L."/>
            <person name="Arachchi H.M."/>
            <person name="Berlin A."/>
            <person name="Chapman S.B."/>
            <person name="Goldberg J."/>
            <person name="Griggs A."/>
            <person name="Gujja S."/>
            <person name="Hansen M."/>
            <person name="Howarth C."/>
            <person name="Imamovic A."/>
            <person name="Larimer J."/>
            <person name="McCowen C."/>
            <person name="Montmayeur A."/>
            <person name="Murphy C."/>
            <person name="Neiman D."/>
            <person name="Pearson M."/>
            <person name="Priest M."/>
            <person name="Roberts A."/>
            <person name="Saif S."/>
            <person name="Shea T."/>
            <person name="Sisk P."/>
            <person name="Sykes S."/>
            <person name="Wortman J."/>
            <person name="Nusbaum C."/>
            <person name="Birren B."/>
        </authorList>
    </citation>
    <scope>NUCLEOTIDE SEQUENCE [LARGE SCALE GENOMIC DNA]</scope>
    <source>
        <strain evidence="1 2">HuA4-10</strain>
    </source>
</reference>
<dbReference type="Proteomes" id="UP000006977">
    <property type="component" value="Unassembled WGS sequence"/>
</dbReference>
<dbReference type="HOGENOM" id="CLU_3380426_0_0_9"/>
<proteinExistence type="predicted"/>
<evidence type="ECO:0000313" key="1">
    <source>
        <dbReference type="EMBL" id="EJQ73386.1"/>
    </source>
</evidence>
<evidence type="ECO:0000313" key="2">
    <source>
        <dbReference type="Proteomes" id="UP000006977"/>
    </source>
</evidence>